<feature type="transmembrane region" description="Helical" evidence="2">
    <location>
        <begin position="431"/>
        <end position="453"/>
    </location>
</feature>
<feature type="non-terminal residue" evidence="3">
    <location>
        <position position="1"/>
    </location>
</feature>
<dbReference type="VEuPathDB" id="VectorBase:ISCI005357"/>
<evidence type="ECO:0000256" key="2">
    <source>
        <dbReference type="SAM" id="Phobius"/>
    </source>
</evidence>
<evidence type="ECO:0000256" key="1">
    <source>
        <dbReference type="SAM" id="MobiDB-lite"/>
    </source>
</evidence>
<evidence type="ECO:0000313" key="3">
    <source>
        <dbReference type="EMBL" id="EEC07191.1"/>
    </source>
</evidence>
<dbReference type="VEuPathDB" id="VectorBase:ISCP_010100"/>
<evidence type="ECO:0000313" key="5">
    <source>
        <dbReference type="Proteomes" id="UP000001555"/>
    </source>
</evidence>
<dbReference type="EMBL" id="DS735445">
    <property type="protein sequence ID" value="EEC07191.1"/>
    <property type="molecule type" value="Genomic_DNA"/>
</dbReference>
<dbReference type="HOGENOM" id="CLU_001265_59_2_1"/>
<dbReference type="PANTHER" id="PTHR11360">
    <property type="entry name" value="MONOCARBOXYLATE TRANSPORTER"/>
    <property type="match status" value="1"/>
</dbReference>
<reference evidence="3 5" key="1">
    <citation type="submission" date="2008-03" db="EMBL/GenBank/DDBJ databases">
        <title>Annotation of Ixodes scapularis.</title>
        <authorList>
            <consortium name="Ixodes scapularis Genome Project Consortium"/>
            <person name="Caler E."/>
            <person name="Hannick L.I."/>
            <person name="Bidwell S."/>
            <person name="Joardar V."/>
            <person name="Thiagarajan M."/>
            <person name="Amedeo P."/>
            <person name="Galinsky K.J."/>
            <person name="Schobel S."/>
            <person name="Inman J."/>
            <person name="Hostetler J."/>
            <person name="Miller J."/>
            <person name="Hammond M."/>
            <person name="Megy K."/>
            <person name="Lawson D."/>
            <person name="Kodira C."/>
            <person name="Sutton G."/>
            <person name="Meyer J."/>
            <person name="Hill C.A."/>
            <person name="Birren B."/>
            <person name="Nene V."/>
            <person name="Collins F."/>
            <person name="Alarcon-Chaidez F."/>
            <person name="Wikel S."/>
            <person name="Strausberg R."/>
        </authorList>
    </citation>
    <scope>NUCLEOTIDE SEQUENCE [LARGE SCALE GENOMIC DNA]</scope>
    <source>
        <strain evidence="5">Wikel</strain>
        <strain evidence="3">Wikel colony</strain>
    </source>
</reference>
<proteinExistence type="predicted"/>
<feature type="transmembrane region" description="Helical" evidence="2">
    <location>
        <begin position="12"/>
        <end position="34"/>
    </location>
</feature>
<dbReference type="AlphaFoldDB" id="B7PKR9"/>
<organism>
    <name type="scientific">Ixodes scapularis</name>
    <name type="common">Black-legged tick</name>
    <name type="synonym">Deer tick</name>
    <dbReference type="NCBI Taxonomy" id="6945"/>
    <lineage>
        <taxon>Eukaryota</taxon>
        <taxon>Metazoa</taxon>
        <taxon>Ecdysozoa</taxon>
        <taxon>Arthropoda</taxon>
        <taxon>Chelicerata</taxon>
        <taxon>Arachnida</taxon>
        <taxon>Acari</taxon>
        <taxon>Parasitiformes</taxon>
        <taxon>Ixodida</taxon>
        <taxon>Ixodoidea</taxon>
        <taxon>Ixodidae</taxon>
        <taxon>Ixodinae</taxon>
        <taxon>Ixodes</taxon>
    </lineage>
</organism>
<feature type="region of interest" description="Disordered" evidence="1">
    <location>
        <begin position="122"/>
        <end position="164"/>
    </location>
</feature>
<feature type="transmembrane region" description="Helical" evidence="2">
    <location>
        <begin position="399"/>
        <end position="419"/>
    </location>
</feature>
<feature type="transmembrane region" description="Helical" evidence="2">
    <location>
        <begin position="336"/>
        <end position="357"/>
    </location>
</feature>
<dbReference type="VEuPathDB" id="VectorBase:ISCW005357"/>
<sequence>LLASIVARYTDTWKITLAGCVLGCLAVSACFFASETLHLTLLLGVVYGAGISVLRLNTMVVNQHFVRYRAAASGINMAGNSISGFVFPPLVQYFSMYGLRGTFLLSGALMLNSIAGPIFQRASPAPRQDRTTRPTQRSTKKLESETYSSLRTEMVESDDEKRSHQKRIYYDEATSQYEHQYGDKVSRSLLTATDLCNKQVECEASTKGIRDVAWSRNNDNGGLCGSKPNRADSMNSLVMPNGETLHSTCNDKNVASNSKEVKRKRCLSFLKSPMFYLVMSTQAVISFNMTSYLTVIVDFAVDRGISKWNSVFLLSSYTVTDLAARLGSGWITDRHIFSRSTWTAVNFLLWAVTFFVIPVCNDYYYQVSMSVLAGWCNGSTLTLIPVLLMDIVELSEYGVCYGVSSFAVGVLGFLRPSLIGHYRDKLGDYEGLFFLLAQCTLVLAFFWMCASAYDSSKSLDSKLRMCAVQPYFVCVRINMSFRANARKDMFVA</sequence>
<dbReference type="OrthoDB" id="6491284at2759"/>
<feature type="transmembrane region" description="Helical" evidence="2">
    <location>
        <begin position="363"/>
        <end position="387"/>
    </location>
</feature>
<dbReference type="EnsemblMetazoa" id="ISCW005357-RA">
    <property type="protein sequence ID" value="ISCW005357-PA"/>
    <property type="gene ID" value="ISCW005357"/>
</dbReference>
<dbReference type="Pfam" id="PF07690">
    <property type="entry name" value="MFS_1"/>
    <property type="match status" value="1"/>
</dbReference>
<evidence type="ECO:0000313" key="4">
    <source>
        <dbReference type="EnsemblMetazoa" id="ISCW005357-PA"/>
    </source>
</evidence>
<feature type="transmembrane region" description="Helical" evidence="2">
    <location>
        <begin position="40"/>
        <end position="58"/>
    </location>
</feature>
<dbReference type="Proteomes" id="UP000001555">
    <property type="component" value="Unassembled WGS sequence"/>
</dbReference>
<keyword evidence="2" id="KW-0472">Membrane</keyword>
<feature type="transmembrane region" description="Helical" evidence="2">
    <location>
        <begin position="70"/>
        <end position="91"/>
    </location>
</feature>
<dbReference type="GO" id="GO:0008028">
    <property type="term" value="F:monocarboxylic acid transmembrane transporter activity"/>
    <property type="evidence" value="ECO:0000318"/>
    <property type="project" value="GO_Central"/>
</dbReference>
<dbReference type="PANTHER" id="PTHR11360:SF303">
    <property type="entry name" value="MAJOR FACILITATOR SUPERFAMILY (MFS) PROFILE DOMAIN-CONTAINING PROTEIN"/>
    <property type="match status" value="1"/>
</dbReference>
<dbReference type="PaxDb" id="6945-B7PKR9"/>
<feature type="transmembrane region" description="Helical" evidence="2">
    <location>
        <begin position="97"/>
        <end position="119"/>
    </location>
</feature>
<keyword evidence="2" id="KW-1133">Transmembrane helix</keyword>
<gene>
    <name evidence="3" type="ORF">IscW_ISCW005357</name>
</gene>
<keyword evidence="5" id="KW-1185">Reference proteome</keyword>
<dbReference type="InterPro" id="IPR050327">
    <property type="entry name" value="Proton-linked_MCT"/>
</dbReference>
<name>B7PKR9_IXOSC</name>
<dbReference type="InterPro" id="IPR036259">
    <property type="entry name" value="MFS_trans_sf"/>
</dbReference>
<keyword evidence="2" id="KW-0812">Transmembrane</keyword>
<dbReference type="Gene3D" id="1.20.1250.20">
    <property type="entry name" value="MFS general substrate transporter like domains"/>
    <property type="match status" value="2"/>
</dbReference>
<dbReference type="InterPro" id="IPR011701">
    <property type="entry name" value="MFS"/>
</dbReference>
<protein>
    <submittedName>
        <fullName evidence="3 4">Monocarboxylate transporter, putative</fullName>
    </submittedName>
</protein>
<dbReference type="SUPFAM" id="SSF103473">
    <property type="entry name" value="MFS general substrate transporter"/>
    <property type="match status" value="1"/>
</dbReference>
<accession>B7PKR9</accession>
<feature type="transmembrane region" description="Helical" evidence="2">
    <location>
        <begin position="274"/>
        <end position="293"/>
    </location>
</feature>
<dbReference type="EMBL" id="ABJB011007391">
    <property type="status" value="NOT_ANNOTATED_CDS"/>
    <property type="molecule type" value="Genomic_DNA"/>
</dbReference>
<reference evidence="4" key="2">
    <citation type="submission" date="2020-05" db="UniProtKB">
        <authorList>
            <consortium name="EnsemblMetazoa"/>
        </authorList>
    </citation>
    <scope>IDENTIFICATION</scope>
    <source>
        <strain evidence="4">wikel</strain>
    </source>
</reference>
<dbReference type="GO" id="GO:0005886">
    <property type="term" value="C:plasma membrane"/>
    <property type="evidence" value="ECO:0000318"/>
    <property type="project" value="GO_Central"/>
</dbReference>
<dbReference type="FunFam" id="1.20.1250.20:FF:000724">
    <property type="entry name" value="Monocarboxylate transporter, putative"/>
    <property type="match status" value="1"/>
</dbReference>